<sequence>MGAGQSLKDVLKKKKRESDEVAARVDWEARKRERVAAIKELYDNIERWLKPSQEEGVAELSREPYELWDHHMGTYSSERLKLDVGHIGVEFVPLGEKVAGASARVDAISGPHRLTMIHLPGQGWKLLLRGQVVAMAPLTEESFADALEELLEG</sequence>
<organism evidence="2 3">
    <name type="scientific">Sorangium cellulosum</name>
    <name type="common">Polyangium cellulosum</name>
    <dbReference type="NCBI Taxonomy" id="56"/>
    <lineage>
        <taxon>Bacteria</taxon>
        <taxon>Pseudomonadati</taxon>
        <taxon>Myxococcota</taxon>
        <taxon>Polyangia</taxon>
        <taxon>Polyangiales</taxon>
        <taxon>Polyangiaceae</taxon>
        <taxon>Sorangium</taxon>
    </lineage>
</organism>
<gene>
    <name evidence="2" type="ORF">SOCEGT47_076530</name>
</gene>
<evidence type="ECO:0000256" key="1">
    <source>
        <dbReference type="SAM" id="MobiDB-lite"/>
    </source>
</evidence>
<evidence type="ECO:0000313" key="3">
    <source>
        <dbReference type="Proteomes" id="UP000295781"/>
    </source>
</evidence>
<dbReference type="RefSeq" id="WP_129355112.1">
    <property type="nucleotide sequence ID" value="NZ_CP012670.1"/>
</dbReference>
<dbReference type="OrthoDB" id="3078781at2"/>
<proteinExistence type="predicted"/>
<protein>
    <submittedName>
        <fullName evidence="2">Uncharacterized protein</fullName>
    </submittedName>
</protein>
<evidence type="ECO:0000313" key="2">
    <source>
        <dbReference type="EMBL" id="AUX27074.1"/>
    </source>
</evidence>
<dbReference type="AlphaFoldDB" id="A0A4P2QBJ2"/>
<feature type="region of interest" description="Disordered" evidence="1">
    <location>
        <begin position="1"/>
        <end position="23"/>
    </location>
</feature>
<name>A0A4P2QBJ2_SORCE</name>
<accession>A0A4P2QBJ2</accession>
<reference evidence="2 3" key="1">
    <citation type="submission" date="2015-09" db="EMBL/GenBank/DDBJ databases">
        <title>Sorangium comparison.</title>
        <authorList>
            <person name="Zaburannyi N."/>
            <person name="Bunk B."/>
            <person name="Overmann J."/>
            <person name="Mueller R."/>
        </authorList>
    </citation>
    <scope>NUCLEOTIDE SEQUENCE [LARGE SCALE GENOMIC DNA]</scope>
    <source>
        <strain evidence="2 3">So ceGT47</strain>
    </source>
</reference>
<dbReference type="Proteomes" id="UP000295781">
    <property type="component" value="Chromosome"/>
</dbReference>
<dbReference type="EMBL" id="CP012670">
    <property type="protein sequence ID" value="AUX27074.1"/>
    <property type="molecule type" value="Genomic_DNA"/>
</dbReference>